<keyword evidence="5" id="KW-1185">Reference proteome</keyword>
<feature type="signal peptide" evidence="3">
    <location>
        <begin position="1"/>
        <end position="21"/>
    </location>
</feature>
<dbReference type="Pfam" id="PF01549">
    <property type="entry name" value="ShK"/>
    <property type="match status" value="3"/>
</dbReference>
<keyword evidence="1" id="KW-1015">Disulfide bond</keyword>
<reference evidence="6" key="1">
    <citation type="submission" date="2017-02" db="UniProtKB">
        <authorList>
            <consortium name="WormBaseParasite"/>
        </authorList>
    </citation>
    <scope>IDENTIFICATION</scope>
</reference>
<feature type="chain" id="PRO_5005891926" evidence="3">
    <location>
        <begin position="22"/>
        <end position="433"/>
    </location>
</feature>
<proteinExistence type="predicted"/>
<protein>
    <submittedName>
        <fullName evidence="6">ShKT domain-containing protein</fullName>
    </submittedName>
</protein>
<dbReference type="PROSITE" id="PS51670">
    <property type="entry name" value="SHKT"/>
    <property type="match status" value="1"/>
</dbReference>
<feature type="region of interest" description="Disordered" evidence="2">
    <location>
        <begin position="76"/>
        <end position="189"/>
    </location>
</feature>
<dbReference type="SMART" id="SM00254">
    <property type="entry name" value="ShKT"/>
    <property type="match status" value="3"/>
</dbReference>
<feature type="disulfide bond" evidence="1">
    <location>
        <begin position="252"/>
        <end position="286"/>
    </location>
</feature>
<dbReference type="AlphaFoldDB" id="A0A0N4ZM21"/>
<feature type="compositionally biased region" description="Basic and acidic residues" evidence="2">
    <location>
        <begin position="95"/>
        <end position="110"/>
    </location>
</feature>
<evidence type="ECO:0000313" key="5">
    <source>
        <dbReference type="Proteomes" id="UP000038045"/>
    </source>
</evidence>
<feature type="compositionally biased region" description="Acidic residues" evidence="2">
    <location>
        <begin position="111"/>
        <end position="142"/>
    </location>
</feature>
<feature type="compositionally biased region" description="Acidic residues" evidence="2">
    <location>
        <begin position="165"/>
        <end position="178"/>
    </location>
</feature>
<evidence type="ECO:0000313" key="6">
    <source>
        <dbReference type="WBParaSite" id="PTRK_0000958300.1"/>
    </source>
</evidence>
<dbReference type="Proteomes" id="UP000038045">
    <property type="component" value="Unplaced"/>
</dbReference>
<evidence type="ECO:0000256" key="2">
    <source>
        <dbReference type="SAM" id="MobiDB-lite"/>
    </source>
</evidence>
<evidence type="ECO:0000256" key="3">
    <source>
        <dbReference type="SAM" id="SignalP"/>
    </source>
</evidence>
<dbReference type="PANTHER" id="PTHR46219">
    <property type="entry name" value="PROTEIN CBG11138"/>
    <property type="match status" value="1"/>
</dbReference>
<dbReference type="WBParaSite" id="PTRK_0000958300.1">
    <property type="protein sequence ID" value="PTRK_0000958300.1"/>
    <property type="gene ID" value="PTRK_0000958300"/>
</dbReference>
<feature type="domain" description="ShKT" evidence="4">
    <location>
        <begin position="252"/>
        <end position="286"/>
    </location>
</feature>
<name>A0A0N4ZM21_PARTI</name>
<dbReference type="InterPro" id="IPR003582">
    <property type="entry name" value="ShKT_dom"/>
</dbReference>
<evidence type="ECO:0000256" key="1">
    <source>
        <dbReference type="PROSITE-ProRule" id="PRU01005"/>
    </source>
</evidence>
<evidence type="ECO:0000259" key="4">
    <source>
        <dbReference type="PROSITE" id="PS51670"/>
    </source>
</evidence>
<sequence length="433" mass="49325">MIKILVITTFILVTIKGFSLANPFDDDVVCKDLDPDCPSRKIFCDHEAYRAVMILKCAKTCDACDEVNKMIEEMEIEEDENDNKQLPWTHGGSSAEKEVDVESSTEKEIVNEETETTVKEEEEEEDEEESSNNNEENVEESESTTIESVAEEENSIDEEPMKVIEEEEEEMAPELSIEEDNKNEEIAPEDITLEVPTNSRNSFKSFNKYKGASVKPLNKMSKLTTPPRIIKITTKKPNIIEERIKYEKKKRCIDDASDCEVRKNLCDDVKFGSIVKKVCKRTCGVCQVETIPSNTYKPLAMKSRNTKKGNDFYYKWKESRNTTPKPVIITMQHMKNQTKGRNTYGRKTITKKVTQSPRSKNPYVNLLSGSGRYGSRGADTDTDTTTTTTTVVDKAIDCVAKQALCNHKSYKNLMEKMCPKTCASTFQYFSYNK</sequence>
<organism evidence="5 6">
    <name type="scientific">Parastrongyloides trichosuri</name>
    <name type="common">Possum-specific nematode worm</name>
    <dbReference type="NCBI Taxonomy" id="131310"/>
    <lineage>
        <taxon>Eukaryota</taxon>
        <taxon>Metazoa</taxon>
        <taxon>Ecdysozoa</taxon>
        <taxon>Nematoda</taxon>
        <taxon>Chromadorea</taxon>
        <taxon>Rhabditida</taxon>
        <taxon>Tylenchina</taxon>
        <taxon>Panagrolaimomorpha</taxon>
        <taxon>Strongyloidoidea</taxon>
        <taxon>Strongyloididae</taxon>
        <taxon>Parastrongyloides</taxon>
    </lineage>
</organism>
<accession>A0A0N4ZM21</accession>
<dbReference type="Gene3D" id="1.10.10.1870">
    <property type="entry name" value="ShTK domain-like"/>
    <property type="match status" value="3"/>
</dbReference>
<dbReference type="PANTHER" id="PTHR46219:SF5">
    <property type="entry name" value="SHKT DOMAIN-CONTAINING PROTEIN"/>
    <property type="match status" value="1"/>
</dbReference>
<comment type="caution">
    <text evidence="1">Lacks conserved residue(s) required for the propagation of feature annotation.</text>
</comment>
<feature type="compositionally biased region" description="Acidic residues" evidence="2">
    <location>
        <begin position="149"/>
        <end position="158"/>
    </location>
</feature>
<keyword evidence="3" id="KW-0732">Signal</keyword>